<organism evidence="1 2">
    <name type="scientific">Citrus sinensis</name>
    <name type="common">Sweet orange</name>
    <name type="synonym">Citrus aurantium var. sinensis</name>
    <dbReference type="NCBI Taxonomy" id="2711"/>
    <lineage>
        <taxon>Eukaryota</taxon>
        <taxon>Viridiplantae</taxon>
        <taxon>Streptophyta</taxon>
        <taxon>Embryophyta</taxon>
        <taxon>Tracheophyta</taxon>
        <taxon>Spermatophyta</taxon>
        <taxon>Magnoliopsida</taxon>
        <taxon>eudicotyledons</taxon>
        <taxon>Gunneridae</taxon>
        <taxon>Pentapetalae</taxon>
        <taxon>rosids</taxon>
        <taxon>malvids</taxon>
        <taxon>Sapindales</taxon>
        <taxon>Rutaceae</taxon>
        <taxon>Aurantioideae</taxon>
        <taxon>Citrus</taxon>
    </lineage>
</organism>
<keyword evidence="2" id="KW-1185">Reference proteome</keyword>
<gene>
    <name evidence="1" type="ORF">KPL71_018371</name>
</gene>
<sequence length="396" mass="43648">MGLFKSEVAVCPSNLHCAEWARIYMEYCLCSVRDGVSLGLGLASVISWGVAEVPQIITNYKEKSTEGLSIAFLTTWILGDLFNVFGCLLEPATLPTQYYMAMLYTLTTLILTAQTIYYSHIYPRLKHNKRPQKGLMPNQPEAAEKTRPSSNGVGEQVNSSGKWKIDSDTSDRENFSIPIPLPAFPQNGSPGRELYYTSARSLSSSHTPTAGSFIAQRMSPSHHSRISIEEPLLGGHISTQAPPSTNTKTMLCLVPIMIFLTTFNFHHSNSEHDMVFEKPNKGFVIQVSGGLLQESVTGGSSGIGSYLGWAMAAIYMGGRLPQICLNGLNPLMFVFALVGNATYVASILVNSVDWSRIRPNLPWLADAGGCVLLDSFFIYYRYRSFQEDKHENSNSA</sequence>
<proteinExistence type="predicted"/>
<evidence type="ECO:0000313" key="1">
    <source>
        <dbReference type="EMBL" id="KAH9737217.1"/>
    </source>
</evidence>
<evidence type="ECO:0000313" key="2">
    <source>
        <dbReference type="Proteomes" id="UP000829398"/>
    </source>
</evidence>
<keyword evidence="1" id="KW-0812">Transmembrane</keyword>
<keyword evidence="1" id="KW-0472">Membrane</keyword>
<dbReference type="EMBL" id="CM039175">
    <property type="protein sequence ID" value="KAH9737217.1"/>
    <property type="molecule type" value="Genomic_DNA"/>
</dbReference>
<accession>A0ACB8JWS0</accession>
<comment type="caution">
    <text evidence="1">The sequence shown here is derived from an EMBL/GenBank/DDBJ whole genome shotgun (WGS) entry which is preliminary data.</text>
</comment>
<dbReference type="Proteomes" id="UP000829398">
    <property type="component" value="Chromosome 6"/>
</dbReference>
<protein>
    <submittedName>
        <fullName evidence="1">PQ-loop repeat family protein / transmembrane family protein</fullName>
    </submittedName>
</protein>
<reference evidence="2" key="1">
    <citation type="journal article" date="2023" name="Hortic. Res.">
        <title>A chromosome-level phased genome enabling allele-level studies in sweet orange: a case study on citrus Huanglongbing tolerance.</title>
        <authorList>
            <person name="Wu B."/>
            <person name="Yu Q."/>
            <person name="Deng Z."/>
            <person name="Duan Y."/>
            <person name="Luo F."/>
            <person name="Gmitter F. Jr."/>
        </authorList>
    </citation>
    <scope>NUCLEOTIDE SEQUENCE [LARGE SCALE GENOMIC DNA]</scope>
    <source>
        <strain evidence="2">cv. Valencia</strain>
    </source>
</reference>
<name>A0ACB8JWS0_CITSI</name>